<accession>A0ABQ9GFD9</accession>
<protein>
    <submittedName>
        <fullName evidence="2">Uncharacterized protein</fullName>
    </submittedName>
</protein>
<evidence type="ECO:0000313" key="2">
    <source>
        <dbReference type="EMBL" id="KAJ8871102.1"/>
    </source>
</evidence>
<keyword evidence="3" id="KW-1185">Reference proteome</keyword>
<dbReference type="EMBL" id="JARBHB010000012">
    <property type="protein sequence ID" value="KAJ8871102.1"/>
    <property type="molecule type" value="Genomic_DNA"/>
</dbReference>
<proteinExistence type="predicted"/>
<gene>
    <name evidence="2" type="ORF">PR048_027406</name>
</gene>
<evidence type="ECO:0000313" key="3">
    <source>
        <dbReference type="Proteomes" id="UP001159363"/>
    </source>
</evidence>
<feature type="region of interest" description="Disordered" evidence="1">
    <location>
        <begin position="365"/>
        <end position="403"/>
    </location>
</feature>
<feature type="compositionally biased region" description="Polar residues" evidence="1">
    <location>
        <begin position="365"/>
        <end position="375"/>
    </location>
</feature>
<reference evidence="2 3" key="1">
    <citation type="submission" date="2023-02" db="EMBL/GenBank/DDBJ databases">
        <title>LHISI_Scaffold_Assembly.</title>
        <authorList>
            <person name="Stuart O.P."/>
            <person name="Cleave R."/>
            <person name="Magrath M.J.L."/>
            <person name="Mikheyev A.S."/>
        </authorList>
    </citation>
    <scope>NUCLEOTIDE SEQUENCE [LARGE SCALE GENOMIC DNA]</scope>
    <source>
        <strain evidence="2">Daus_M_001</strain>
        <tissue evidence="2">Leg muscle</tissue>
    </source>
</reference>
<sequence length="403" mass="44262">MTRPEIEPGSPCWEASSLWPESHSPDQHSTTRPKTQPRYISISVWHSFRLWRHVYTEVSDILSACGDITGASFFPPGQYDLLKARDGGEVPAAARTRLYSRPAPGNIKCGPRRSRTFVLVMFDIPMTAHPSLPIPRYRSTPHHPSSRSIPLASMLLLHPLPPPSPNQPKHGAKSVICNRAAFDICNLFAAWSGRPGGTVADTQTGPGLRTLAYTSPVVEKHNVKQPIIPRTPAAHYIKMASLANNNVGEPFVNLRLVTYSAAGNPDNRDLSQHGKTCSSDIDCERVPGLVNTQTTACLEVSSVFEVGEHGSDKSDTGTRASSTFAHTREPLCSFLVVPPLPKRRHWSSMSADGRHSAAFIGQEKNFNSSLQSTSADGHEDKEQTTIRPKEQQAWKPNKILPFS</sequence>
<feature type="compositionally biased region" description="Basic and acidic residues" evidence="1">
    <location>
        <begin position="376"/>
        <end position="392"/>
    </location>
</feature>
<organism evidence="2 3">
    <name type="scientific">Dryococelus australis</name>
    <dbReference type="NCBI Taxonomy" id="614101"/>
    <lineage>
        <taxon>Eukaryota</taxon>
        <taxon>Metazoa</taxon>
        <taxon>Ecdysozoa</taxon>
        <taxon>Arthropoda</taxon>
        <taxon>Hexapoda</taxon>
        <taxon>Insecta</taxon>
        <taxon>Pterygota</taxon>
        <taxon>Neoptera</taxon>
        <taxon>Polyneoptera</taxon>
        <taxon>Phasmatodea</taxon>
        <taxon>Verophasmatodea</taxon>
        <taxon>Anareolatae</taxon>
        <taxon>Phasmatidae</taxon>
        <taxon>Eurycanthinae</taxon>
        <taxon>Dryococelus</taxon>
    </lineage>
</organism>
<dbReference type="Proteomes" id="UP001159363">
    <property type="component" value="Chromosome 11"/>
</dbReference>
<evidence type="ECO:0000256" key="1">
    <source>
        <dbReference type="SAM" id="MobiDB-lite"/>
    </source>
</evidence>
<feature type="region of interest" description="Disordered" evidence="1">
    <location>
        <begin position="1"/>
        <end position="35"/>
    </location>
</feature>
<comment type="caution">
    <text evidence="2">The sequence shown here is derived from an EMBL/GenBank/DDBJ whole genome shotgun (WGS) entry which is preliminary data.</text>
</comment>
<name>A0ABQ9GFD9_9NEOP</name>